<protein>
    <recommendedName>
        <fullName evidence="8">GRIP domain-containing protein</fullName>
    </recommendedName>
</protein>
<evidence type="ECO:0000256" key="4">
    <source>
        <dbReference type="ARBA" id="ARBA00023054"/>
    </source>
</evidence>
<evidence type="ECO:0000256" key="2">
    <source>
        <dbReference type="ARBA" id="ARBA00004496"/>
    </source>
</evidence>
<dbReference type="InterPro" id="IPR000237">
    <property type="entry name" value="GRIP_dom"/>
</dbReference>
<evidence type="ECO:0000256" key="1">
    <source>
        <dbReference type="ARBA" id="ARBA00004184"/>
    </source>
</evidence>
<feature type="coiled-coil region" evidence="6">
    <location>
        <begin position="847"/>
        <end position="906"/>
    </location>
</feature>
<evidence type="ECO:0000313" key="10">
    <source>
        <dbReference type="Proteomes" id="UP001314263"/>
    </source>
</evidence>
<evidence type="ECO:0000256" key="3">
    <source>
        <dbReference type="ARBA" id="ARBA00022490"/>
    </source>
</evidence>
<evidence type="ECO:0000256" key="5">
    <source>
        <dbReference type="ARBA" id="ARBA00023136"/>
    </source>
</evidence>
<feature type="domain" description="GRIP" evidence="8">
    <location>
        <begin position="1420"/>
        <end position="1467"/>
    </location>
</feature>
<feature type="region of interest" description="Disordered" evidence="7">
    <location>
        <begin position="329"/>
        <end position="367"/>
    </location>
</feature>
<dbReference type="InterPro" id="IPR051952">
    <property type="entry name" value="Golgi-autophagy_related"/>
</dbReference>
<feature type="compositionally biased region" description="Low complexity" evidence="7">
    <location>
        <begin position="219"/>
        <end position="228"/>
    </location>
</feature>
<feature type="region of interest" description="Disordered" evidence="7">
    <location>
        <begin position="1"/>
        <end position="20"/>
    </location>
</feature>
<feature type="region of interest" description="Disordered" evidence="7">
    <location>
        <begin position="1268"/>
        <end position="1328"/>
    </location>
</feature>
<feature type="region of interest" description="Disordered" evidence="7">
    <location>
        <begin position="126"/>
        <end position="146"/>
    </location>
</feature>
<feature type="compositionally biased region" description="Polar residues" evidence="7">
    <location>
        <begin position="136"/>
        <end position="145"/>
    </location>
</feature>
<dbReference type="PROSITE" id="PS50913">
    <property type="entry name" value="GRIP"/>
    <property type="match status" value="1"/>
</dbReference>
<feature type="coiled-coil region" evidence="6">
    <location>
        <begin position="1372"/>
        <end position="1420"/>
    </location>
</feature>
<organism evidence="9 10">
    <name type="scientific">Coccomyxa viridis</name>
    <dbReference type="NCBI Taxonomy" id="1274662"/>
    <lineage>
        <taxon>Eukaryota</taxon>
        <taxon>Viridiplantae</taxon>
        <taxon>Chlorophyta</taxon>
        <taxon>core chlorophytes</taxon>
        <taxon>Trebouxiophyceae</taxon>
        <taxon>Trebouxiophyceae incertae sedis</taxon>
        <taxon>Coccomyxaceae</taxon>
        <taxon>Coccomyxa</taxon>
    </lineage>
</organism>
<dbReference type="Proteomes" id="UP001314263">
    <property type="component" value="Unassembled WGS sequence"/>
</dbReference>
<dbReference type="GO" id="GO:0005794">
    <property type="term" value="C:Golgi apparatus"/>
    <property type="evidence" value="ECO:0007669"/>
    <property type="project" value="TreeGrafter"/>
</dbReference>
<dbReference type="SMART" id="SM00755">
    <property type="entry name" value="Grip"/>
    <property type="match status" value="1"/>
</dbReference>
<dbReference type="EMBL" id="CAUYUE010000006">
    <property type="protein sequence ID" value="CAK0782165.1"/>
    <property type="molecule type" value="Genomic_DNA"/>
</dbReference>
<keyword evidence="10" id="KW-1185">Reference proteome</keyword>
<dbReference type="PANTHER" id="PTHR23157:SF25">
    <property type="entry name" value="GRIP AND COILED-COIL DOMAIN-CONTAINING PROTEIN 1"/>
    <property type="match status" value="1"/>
</dbReference>
<feature type="coiled-coil region" evidence="6">
    <location>
        <begin position="620"/>
        <end position="789"/>
    </location>
</feature>
<feature type="region of interest" description="Disordered" evidence="7">
    <location>
        <begin position="509"/>
        <end position="546"/>
    </location>
</feature>
<name>A0AAV1I998_9CHLO</name>
<keyword evidence="3" id="KW-0963">Cytoplasm</keyword>
<dbReference type="Gene3D" id="1.10.287.1490">
    <property type="match status" value="1"/>
</dbReference>
<feature type="compositionally biased region" description="Low complexity" evidence="7">
    <location>
        <begin position="67"/>
        <end position="93"/>
    </location>
</feature>
<gene>
    <name evidence="9" type="ORF">CVIRNUC_005592</name>
</gene>
<accession>A0AAV1I998</accession>
<feature type="compositionally biased region" description="Polar residues" evidence="7">
    <location>
        <begin position="1270"/>
        <end position="1289"/>
    </location>
</feature>
<sequence length="1518" mass="163982">MESPSKPDKKPSLPPSIANLSLEESRKLNVDTLKKLKGRDRKIAELTALNEKLAAHQQPHGDSSSTASLQAANNEEAQQQLEAAQAQQSSLEAQLRDSQDENRALLEQLGALKDAVRQMAEAKDAAAAQSVGPVQEQLQTSQSDLLESKAETKRLREELTASKSNCTALRDTVERQSKEISNLTAAAHAHEATAHQAEASAAKLRQQLDSMQSTLQALQQQSTQQAQQANSVARQAQDDRDAAAKLSAELSAQVSSLQSQLASAKEEAKSRAGTTQQRILQLQGAADAVQSENERLKREMHVAHVALDQAKADRSTSESAAGQKMLALERSLQQAEEEAAAGSVRMAERDSRAAQAAETSGQLEQAHRQIEQLQAALEEAQEHARCSEDSRKAAVQEVASAHAQLREQGAAAAAANANLEVLRQRCARLEVELAAAAAPQLQDHHMDLPNGDHVEEPAVDVPVEAPGTPVASSARGADGLGDIAVPAKAAMLQARVAELEAQLGALQTEQPPAASNGPSGTSQGKLDVAHSQPECEQLQQGLQQAEAENASLEEMCSTLTEELGSARSRLDSLQQECAHSQIQREALVAAVAEHLGFPSISADEASAALASHKACHTTQVAELRAAITAVESKHDKLLAQNTALQDELNCLQASNHQHSALQMQHAEVESQLASLHRQHAELTEQHVSLQSRHTAVQTHSQQDTDVKHALDTLQEQHDALKEDMMAKEAALAEREACAMRFGQHSAEVQKMQDLLNKANAEKSQVMGQLEAVQKELDEARGQHAAAAAEASSTKQALADRELLMPMALASGDAGDDEVMNETLTKSMSSAETSSVRYEPDRDKLVPAKDLIDAKKRMLATLKKKQAEFTKRVKELEDALQAKDSAIKALEQKVADAEGALKAAMVRVTELEGYPAAAPEPTEAAPQVDVPAMEARHASQLAALQEKLAAAQKQQEAAVGRLQKEQEAERERVKRAIAELKKKLDRSTRETKRAETALAELRGRAEAEKEGLKAAATGAEERHAAVQTSVAKLEQELQSYKARAHALLKAKELELRTAKEDAQAEHAAELAIAQQELAAVSRDLSQAKQDAQVSLARAREENDAALHAAELQLLKAQDEAQQAHASAQSAASSVEQWKSRCEALEERVEAMRAERRSCAGAPPDLLARHAAEIDRLTMQVASLKEEFEVYRTTAEAMTESKDAELAKALESNAALRQEVAEMQSRQKEEGALPDAGHSTAQEAAPWPSAARNMTSSFSSNLGMMARRSSYMHGSSNDAAASEAQRMQQRLSDTEGISRPQTSLEDGSSSFAAVFGSGGTQPHPFASSLVRRDSQSSLVSSRMDELGLNLDLPGLQESTLLRLAERQAGREEELLGVRQKVAELEAELSDLQREVELRQEQEQALKETLREVERDRVREKLQDDKGTDIHYLKNVVLKLYETGEAAALLPVVGMMLQFSPAELKRCQDALAREKAAEGIVDASAMNSVDGSASEYGMLSGWTSWAFGGPAEEAPRRPSIT</sequence>
<dbReference type="PANTHER" id="PTHR23157">
    <property type="entry name" value="GRIP AND COILED-COIL DOMAIN-CONTAINING PROTEIN 1"/>
    <property type="match status" value="1"/>
</dbReference>
<feature type="region of interest" description="Disordered" evidence="7">
    <location>
        <begin position="50"/>
        <end position="99"/>
    </location>
</feature>
<feature type="region of interest" description="Disordered" evidence="7">
    <location>
        <begin position="219"/>
        <end position="247"/>
    </location>
</feature>
<feature type="region of interest" description="Disordered" evidence="7">
    <location>
        <begin position="1217"/>
        <end position="1250"/>
    </location>
</feature>
<dbReference type="Gene3D" id="1.20.5.340">
    <property type="match status" value="1"/>
</dbReference>
<proteinExistence type="predicted"/>
<dbReference type="Pfam" id="PF01465">
    <property type="entry name" value="GRIP"/>
    <property type="match status" value="1"/>
</dbReference>
<evidence type="ECO:0000256" key="7">
    <source>
        <dbReference type="SAM" id="MobiDB-lite"/>
    </source>
</evidence>
<comment type="caution">
    <text evidence="9">The sequence shown here is derived from an EMBL/GenBank/DDBJ whole genome shotgun (WGS) entry which is preliminary data.</text>
</comment>
<reference evidence="9 10" key="1">
    <citation type="submission" date="2023-10" db="EMBL/GenBank/DDBJ databases">
        <authorList>
            <person name="Maclean D."/>
            <person name="Macfadyen A."/>
        </authorList>
    </citation>
    <scope>NUCLEOTIDE SEQUENCE [LARGE SCALE GENOMIC DNA]</scope>
</reference>
<feature type="compositionally biased region" description="Basic and acidic residues" evidence="7">
    <location>
        <begin position="1"/>
        <end position="11"/>
    </location>
</feature>
<feature type="compositionally biased region" description="Low complexity" evidence="7">
    <location>
        <begin position="532"/>
        <end position="546"/>
    </location>
</feature>
<comment type="subcellular location">
    <subcellularLocation>
        <location evidence="2">Cytoplasm</location>
    </subcellularLocation>
    <subcellularLocation>
        <location evidence="1">Endomembrane system</location>
        <topology evidence="1">Peripheral membrane protein</topology>
    </subcellularLocation>
</comment>
<keyword evidence="4 6" id="KW-0175">Coiled coil</keyword>
<keyword evidence="5" id="KW-0472">Membrane</keyword>
<evidence type="ECO:0000259" key="8">
    <source>
        <dbReference type="PROSITE" id="PS50913"/>
    </source>
</evidence>
<evidence type="ECO:0000256" key="6">
    <source>
        <dbReference type="SAM" id="Coils"/>
    </source>
</evidence>
<evidence type="ECO:0000313" key="9">
    <source>
        <dbReference type="EMBL" id="CAK0782165.1"/>
    </source>
</evidence>